<dbReference type="PANTHER" id="PTHR43806:SF66">
    <property type="entry name" value="SERIN ENDOPEPTIDASE"/>
    <property type="match status" value="1"/>
</dbReference>
<dbReference type="PROSITE" id="PS00136">
    <property type="entry name" value="SUBTILASE_ASP"/>
    <property type="match status" value="1"/>
</dbReference>
<dbReference type="GO" id="GO:0004252">
    <property type="term" value="F:serine-type endopeptidase activity"/>
    <property type="evidence" value="ECO:0007669"/>
    <property type="project" value="UniProtKB-UniRule"/>
</dbReference>
<evidence type="ECO:0000256" key="9">
    <source>
        <dbReference type="PROSITE-ProRule" id="PRU01240"/>
    </source>
</evidence>
<evidence type="ECO:0000313" key="16">
    <source>
        <dbReference type="Proteomes" id="UP000813385"/>
    </source>
</evidence>
<accession>A0A8K0TQF7</accession>
<feature type="chain" id="PRO_5035426123" evidence="11">
    <location>
        <begin position="19"/>
        <end position="902"/>
    </location>
</feature>
<keyword evidence="4 9" id="KW-0645">Protease</keyword>
<dbReference type="GO" id="GO:0016020">
    <property type="term" value="C:membrane"/>
    <property type="evidence" value="ECO:0007669"/>
    <property type="project" value="InterPro"/>
</dbReference>
<dbReference type="CDD" id="cd02124">
    <property type="entry name" value="PA_PoS1_like"/>
    <property type="match status" value="1"/>
</dbReference>
<feature type="active site" description="Charge relay system" evidence="8 9">
    <location>
        <position position="143"/>
    </location>
</feature>
<dbReference type="GO" id="GO:0006508">
    <property type="term" value="P:proteolysis"/>
    <property type="evidence" value="ECO:0007669"/>
    <property type="project" value="UniProtKB-KW"/>
</dbReference>
<evidence type="ECO:0000256" key="7">
    <source>
        <dbReference type="ARBA" id="ARBA00022825"/>
    </source>
</evidence>
<dbReference type="InterPro" id="IPR023827">
    <property type="entry name" value="Peptidase_S8_Asp-AS"/>
</dbReference>
<organism evidence="15 16">
    <name type="scientific">Plectosphaerella cucumerina</name>
    <dbReference type="NCBI Taxonomy" id="40658"/>
    <lineage>
        <taxon>Eukaryota</taxon>
        <taxon>Fungi</taxon>
        <taxon>Dikarya</taxon>
        <taxon>Ascomycota</taxon>
        <taxon>Pezizomycotina</taxon>
        <taxon>Sordariomycetes</taxon>
        <taxon>Hypocreomycetidae</taxon>
        <taxon>Glomerellales</taxon>
        <taxon>Plectosphaerellaceae</taxon>
        <taxon>Plectosphaerella</taxon>
    </lineage>
</organism>
<dbReference type="InterPro" id="IPR000209">
    <property type="entry name" value="Peptidase_S8/S53_dom"/>
</dbReference>
<dbReference type="PANTHER" id="PTHR43806">
    <property type="entry name" value="PEPTIDASE S8"/>
    <property type="match status" value="1"/>
</dbReference>
<dbReference type="OrthoDB" id="10256524at2759"/>
<evidence type="ECO:0000259" key="12">
    <source>
        <dbReference type="Pfam" id="PF00082"/>
    </source>
</evidence>
<dbReference type="Gene3D" id="3.40.50.200">
    <property type="entry name" value="Peptidase S8/S53 domain"/>
    <property type="match status" value="1"/>
</dbReference>
<evidence type="ECO:0000256" key="8">
    <source>
        <dbReference type="PIRSR" id="PIRSR615500-1"/>
    </source>
</evidence>
<dbReference type="PROSITE" id="PS00138">
    <property type="entry name" value="SUBTILASE_SER"/>
    <property type="match status" value="1"/>
</dbReference>
<dbReference type="InterPro" id="IPR036852">
    <property type="entry name" value="Peptidase_S8/S53_dom_sf"/>
</dbReference>
<comment type="caution">
    <text evidence="15">The sequence shown here is derived from an EMBL/GenBank/DDBJ whole genome shotgun (WGS) entry which is preliminary data.</text>
</comment>
<keyword evidence="6 9" id="KW-0378">Hydrolase</keyword>
<dbReference type="SUPFAM" id="SSF52743">
    <property type="entry name" value="Subtilisin-like"/>
    <property type="match status" value="1"/>
</dbReference>
<dbReference type="Gene3D" id="3.50.30.30">
    <property type="match status" value="1"/>
</dbReference>
<dbReference type="PROSITE" id="PS00137">
    <property type="entry name" value="SUBTILASE_HIS"/>
    <property type="match status" value="1"/>
</dbReference>
<evidence type="ECO:0000313" key="15">
    <source>
        <dbReference type="EMBL" id="KAH7368867.1"/>
    </source>
</evidence>
<evidence type="ECO:0000256" key="5">
    <source>
        <dbReference type="ARBA" id="ARBA00022729"/>
    </source>
</evidence>
<dbReference type="CDD" id="cd07489">
    <property type="entry name" value="Peptidases_S8_5"/>
    <property type="match status" value="1"/>
</dbReference>
<dbReference type="InterPro" id="IPR046450">
    <property type="entry name" value="PA_dom_sf"/>
</dbReference>
<dbReference type="InterPro" id="IPR015500">
    <property type="entry name" value="Peptidase_S8_subtilisin-rel"/>
</dbReference>
<dbReference type="Pfam" id="PF00082">
    <property type="entry name" value="Peptidase_S8"/>
    <property type="match status" value="1"/>
</dbReference>
<protein>
    <submittedName>
        <fullName evidence="15">Subtilase</fullName>
    </submittedName>
</protein>
<evidence type="ECO:0000259" key="13">
    <source>
        <dbReference type="Pfam" id="PF02225"/>
    </source>
</evidence>
<evidence type="ECO:0000256" key="4">
    <source>
        <dbReference type="ARBA" id="ARBA00022670"/>
    </source>
</evidence>
<evidence type="ECO:0000256" key="3">
    <source>
        <dbReference type="ARBA" id="ARBA00022525"/>
    </source>
</evidence>
<reference evidence="15" key="1">
    <citation type="journal article" date="2021" name="Nat. Commun.">
        <title>Genetic determinants of endophytism in the Arabidopsis root mycobiome.</title>
        <authorList>
            <person name="Mesny F."/>
            <person name="Miyauchi S."/>
            <person name="Thiergart T."/>
            <person name="Pickel B."/>
            <person name="Atanasova L."/>
            <person name="Karlsson M."/>
            <person name="Huettel B."/>
            <person name="Barry K.W."/>
            <person name="Haridas S."/>
            <person name="Chen C."/>
            <person name="Bauer D."/>
            <person name="Andreopoulos W."/>
            <person name="Pangilinan J."/>
            <person name="LaButti K."/>
            <person name="Riley R."/>
            <person name="Lipzen A."/>
            <person name="Clum A."/>
            <person name="Drula E."/>
            <person name="Henrissat B."/>
            <person name="Kohler A."/>
            <person name="Grigoriev I.V."/>
            <person name="Martin F.M."/>
            <person name="Hacquard S."/>
        </authorList>
    </citation>
    <scope>NUCLEOTIDE SEQUENCE</scope>
    <source>
        <strain evidence="15">MPI-CAGE-AT-0016</strain>
    </source>
</reference>
<feature type="active site" description="Charge relay system" evidence="8 9">
    <location>
        <position position="509"/>
    </location>
</feature>
<evidence type="ECO:0000259" key="14">
    <source>
        <dbReference type="Pfam" id="PF06280"/>
    </source>
</evidence>
<proteinExistence type="inferred from homology"/>
<dbReference type="InterPro" id="IPR034187">
    <property type="entry name" value="Peptidases_S8_5"/>
</dbReference>
<dbReference type="PROSITE" id="PS51892">
    <property type="entry name" value="SUBTILASE"/>
    <property type="match status" value="1"/>
</dbReference>
<dbReference type="InterPro" id="IPR050131">
    <property type="entry name" value="Peptidase_S8_subtilisin-like"/>
</dbReference>
<dbReference type="InterPro" id="IPR022398">
    <property type="entry name" value="Peptidase_S8_His-AS"/>
</dbReference>
<feature type="active site" description="Charge relay system" evidence="8 9">
    <location>
        <position position="193"/>
    </location>
</feature>
<evidence type="ECO:0000256" key="2">
    <source>
        <dbReference type="ARBA" id="ARBA00022512"/>
    </source>
</evidence>
<dbReference type="SUPFAM" id="SSF52025">
    <property type="entry name" value="PA domain"/>
    <property type="match status" value="1"/>
</dbReference>
<keyword evidence="7 9" id="KW-0720">Serine protease</keyword>
<comment type="similarity">
    <text evidence="1 9 10">Belongs to the peptidase S8 family.</text>
</comment>
<keyword evidence="16" id="KW-1185">Reference proteome</keyword>
<name>A0A8K0TQF7_9PEZI</name>
<dbReference type="InterPro" id="IPR010435">
    <property type="entry name" value="C5a/SBT2-like_Fn3"/>
</dbReference>
<keyword evidence="2" id="KW-0134">Cell wall</keyword>
<keyword evidence="5 11" id="KW-0732">Signal</keyword>
<gene>
    <name evidence="15" type="ORF">B0T11DRAFT_316915</name>
</gene>
<sequence>MRILVTFAALGLLGAASGQLGRRSEEAAEFNGYIIEYAKGGPNFRGAPSLESQDVRVVRSFESNVFSGAAVETTDHTEDDLLALPQVARVWRNRVVYLEPSNDTQIFSDDANTANYTSHHLTKVSTLHDEGIKGRGAKIAIVDTGIQYTHPALGGGFGEGFKVAGGYDFVGDGLWPDSGEITPDEDPMDFQGHGTHVAGIVAGLSSRFSGVAPEATLYAYKVFTRSGGTTDSVLIEAFLKAFEDGVDIISASIGGASGWEDNAWAVVASRLVDRGVVVTISAGNSGDAGPFYGSSGSSGKGVIAVASTANLVSPAPSFRVNFDQHCRRNTSIVGYIPTVLYFDTAIVDMPILPVSLNATAAADACEPFAEGEIDFADKIALVRRGGCTVATKQKNLGAAGAYWILLYNNEQPLATFEPEDYQTMLAVIEDFSGEAIVKAIAAGAKVTADFSATTDEIVGLPWAYGGRASYFTTWGGLNELQFKPDVAAPGGEIFSTYPNDRWSTQSGTSMAAPYIAGVAALYVGLNGGRGVHGAGFARDLSQRIISSGNPVKAWEFEDEHYAPPPQVGTGLIDASKVIGYTTSIDFDAFALNDTANFVPLHNVTLRNGGDETVVYEFSVEAADGFEIFQAKDETDMWPRIKTLYELEPVALPVDVDLPETLTLGPGESELVSFNFHKPSFEGYTLPMYSGKIIIKSSKNETLSVPYLGLGADLQEEMSDMFMNDSPRAIKTLGWQTIYENSSWTNNVWGTDEDWLYTTVQLRWATRELRWDIYEAGWNDSAWSYPPTIGENGYVGSVAYWRQSATRWWSQFSFDADPTDSEPFPLYDLNRNAVWGQYRNTFQWFGMLANGSQIEPGNYKMRLAALKPFGDPKVSADWSVWNAPQISILGKFGPNPWSPDQRV</sequence>
<feature type="domain" description="PA" evidence="13">
    <location>
        <begin position="361"/>
        <end position="415"/>
    </location>
</feature>
<evidence type="ECO:0000256" key="6">
    <source>
        <dbReference type="ARBA" id="ARBA00022801"/>
    </source>
</evidence>
<evidence type="ECO:0000256" key="11">
    <source>
        <dbReference type="SAM" id="SignalP"/>
    </source>
</evidence>
<feature type="domain" description="C5a peptidase/Subtilisin-like protease SBT2-like Fn3-like" evidence="14">
    <location>
        <begin position="590"/>
        <end position="707"/>
    </location>
</feature>
<dbReference type="InterPro" id="IPR003137">
    <property type="entry name" value="PA_domain"/>
</dbReference>
<dbReference type="PRINTS" id="PR00723">
    <property type="entry name" value="SUBTILISIN"/>
</dbReference>
<dbReference type="InterPro" id="IPR023828">
    <property type="entry name" value="Peptidase_S8_Ser-AS"/>
</dbReference>
<keyword evidence="3" id="KW-0964">Secreted</keyword>
<dbReference type="Pfam" id="PF06280">
    <property type="entry name" value="fn3_5"/>
    <property type="match status" value="1"/>
</dbReference>
<dbReference type="Proteomes" id="UP000813385">
    <property type="component" value="Unassembled WGS sequence"/>
</dbReference>
<dbReference type="AlphaFoldDB" id="A0A8K0TQF7"/>
<feature type="signal peptide" evidence="11">
    <location>
        <begin position="1"/>
        <end position="18"/>
    </location>
</feature>
<evidence type="ECO:0000256" key="10">
    <source>
        <dbReference type="RuleBase" id="RU003355"/>
    </source>
</evidence>
<dbReference type="EMBL" id="JAGPXD010000002">
    <property type="protein sequence ID" value="KAH7368867.1"/>
    <property type="molecule type" value="Genomic_DNA"/>
</dbReference>
<dbReference type="Pfam" id="PF02225">
    <property type="entry name" value="PA"/>
    <property type="match status" value="1"/>
</dbReference>
<feature type="domain" description="Peptidase S8/S53" evidence="12">
    <location>
        <begin position="134"/>
        <end position="523"/>
    </location>
</feature>
<evidence type="ECO:0000256" key="1">
    <source>
        <dbReference type="ARBA" id="ARBA00011073"/>
    </source>
</evidence>